<evidence type="ECO:0000313" key="11">
    <source>
        <dbReference type="EMBL" id="KAF6059685.1"/>
    </source>
</evidence>
<evidence type="ECO:0000256" key="7">
    <source>
        <dbReference type="PIRSR" id="PIRSR000303-1"/>
    </source>
</evidence>
<comment type="caution">
    <text evidence="11">The sequence shown here is derived from an EMBL/GenBank/DDBJ whole genome shotgun (WGS) entry which is preliminary data.</text>
</comment>
<feature type="region of interest" description="Disordered" evidence="9">
    <location>
        <begin position="1"/>
        <end position="25"/>
    </location>
</feature>
<evidence type="ECO:0000256" key="9">
    <source>
        <dbReference type="SAM" id="MobiDB-lite"/>
    </source>
</evidence>
<dbReference type="PROSITE" id="PS51355">
    <property type="entry name" value="GLUTATHIONE_PEROXID_3"/>
    <property type="match status" value="1"/>
</dbReference>
<keyword evidence="5" id="KW-0676">Redox-active center</keyword>
<gene>
    <name evidence="11" type="primary">GPX3</name>
    <name evidence="11" type="ORF">FOB60_001267</name>
</gene>
<evidence type="ECO:0000256" key="4">
    <source>
        <dbReference type="ARBA" id="ARBA00023002"/>
    </source>
</evidence>
<dbReference type="InterPro" id="IPR029760">
    <property type="entry name" value="GPX_CS"/>
</dbReference>
<sequence>MSESTDSKTTTIASHTLRDPLHLSPPPPSTSIYNFSLPDADNHLIDFTQFHNKVLLIVNVASLCGFTPQYHELQQLYDKYHAKGLEILGFPCNQFGNQEPQSDHKIASQCRRDFGVKFPIMKKTKVNGEDQSALYQFLKDAKCGMFGFKGVRWNFEKFIINRKGDVVARFDSWITPSQFDGFIQKLLDEGEES</sequence>
<dbReference type="SUPFAM" id="SSF52833">
    <property type="entry name" value="Thioredoxin-like"/>
    <property type="match status" value="1"/>
</dbReference>
<evidence type="ECO:0000256" key="3">
    <source>
        <dbReference type="ARBA" id="ARBA00022862"/>
    </source>
</evidence>
<dbReference type="GO" id="GO:0034599">
    <property type="term" value="P:cellular response to oxidative stress"/>
    <property type="evidence" value="ECO:0007669"/>
    <property type="project" value="TreeGrafter"/>
</dbReference>
<evidence type="ECO:0000256" key="8">
    <source>
        <dbReference type="RuleBase" id="RU000499"/>
    </source>
</evidence>
<evidence type="ECO:0000256" key="1">
    <source>
        <dbReference type="ARBA" id="ARBA00006926"/>
    </source>
</evidence>
<dbReference type="OrthoDB" id="446890at2759"/>
<keyword evidence="3" id="KW-0049">Antioxidant</keyword>
<evidence type="ECO:0000256" key="5">
    <source>
        <dbReference type="ARBA" id="ARBA00023284"/>
    </source>
</evidence>
<dbReference type="InterPro" id="IPR029759">
    <property type="entry name" value="GPX_AS"/>
</dbReference>
<dbReference type="PROSITE" id="PS00763">
    <property type="entry name" value="GLUTATHIONE_PEROXID_2"/>
    <property type="match status" value="1"/>
</dbReference>
<dbReference type="AlphaFoldDB" id="A0A8X7TDE6"/>
<comment type="similarity">
    <text evidence="1 8">Belongs to the glutathione peroxidase family.</text>
</comment>
<evidence type="ECO:0000256" key="2">
    <source>
        <dbReference type="ARBA" id="ARBA00022559"/>
    </source>
</evidence>
<dbReference type="PIRSF" id="PIRSF000303">
    <property type="entry name" value="Glutathion_perox"/>
    <property type="match status" value="1"/>
</dbReference>
<dbReference type="InterPro" id="IPR036249">
    <property type="entry name" value="Thioredoxin-like_sf"/>
</dbReference>
<dbReference type="FunFam" id="3.40.30.10:FF:000010">
    <property type="entry name" value="Glutathione peroxidase"/>
    <property type="match status" value="1"/>
</dbReference>
<evidence type="ECO:0000313" key="12">
    <source>
        <dbReference type="Proteomes" id="UP000590412"/>
    </source>
</evidence>
<dbReference type="PROSITE" id="PS51352">
    <property type="entry name" value="THIOREDOXIN_2"/>
    <property type="match status" value="1"/>
</dbReference>
<feature type="compositionally biased region" description="Polar residues" evidence="9">
    <location>
        <begin position="1"/>
        <end position="14"/>
    </location>
</feature>
<feature type="active site" evidence="7">
    <location>
        <position position="64"/>
    </location>
</feature>
<dbReference type="EMBL" id="JABWAB010000001">
    <property type="protein sequence ID" value="KAF6059685.1"/>
    <property type="molecule type" value="Genomic_DNA"/>
</dbReference>
<keyword evidence="2 8" id="KW-0575">Peroxidase</keyword>
<feature type="domain" description="Thioredoxin" evidence="10">
    <location>
        <begin position="26"/>
        <end position="188"/>
    </location>
</feature>
<protein>
    <recommendedName>
        <fullName evidence="8">Glutathione peroxidase</fullName>
    </recommendedName>
</protein>
<dbReference type="InterPro" id="IPR013766">
    <property type="entry name" value="Thioredoxin_domain"/>
</dbReference>
<dbReference type="Pfam" id="PF00255">
    <property type="entry name" value="GSHPx"/>
    <property type="match status" value="1"/>
</dbReference>
<dbReference type="InterPro" id="IPR000889">
    <property type="entry name" value="Glutathione_peroxidase"/>
</dbReference>
<proteinExistence type="inferred from homology"/>
<reference evidence="11" key="1">
    <citation type="submission" date="2020-03" db="EMBL/GenBank/DDBJ databases">
        <title>FDA dAtabase for Regulatory Grade micrObial Sequences (FDA-ARGOS): Supporting development and validation of Infectious Disease Dx tests.</title>
        <authorList>
            <person name="Campos J."/>
            <person name="Goldberg B."/>
            <person name="Tallon L."/>
            <person name="Sadzewicz L."/>
            <person name="Vavikolanu K."/>
            <person name="Mehta A."/>
            <person name="Aluvathingal J."/>
            <person name="Nadendla S."/>
            <person name="Nandy P."/>
            <person name="Geyer C."/>
            <person name="Yan Y."/>
            <person name="Sichtig H."/>
        </authorList>
    </citation>
    <scope>NUCLEOTIDE SEQUENCE [LARGE SCALE GENOMIC DNA]</scope>
    <source>
        <strain evidence="11">FDAARGOS_652</strain>
    </source>
</reference>
<dbReference type="PRINTS" id="PR01011">
    <property type="entry name" value="GLUTPROXDASE"/>
</dbReference>
<dbReference type="Proteomes" id="UP000590412">
    <property type="component" value="Unassembled WGS sequence"/>
</dbReference>
<dbReference type="PANTHER" id="PTHR11592:SF78">
    <property type="entry name" value="GLUTATHIONE PEROXIDASE"/>
    <property type="match status" value="1"/>
</dbReference>
<dbReference type="PROSITE" id="PS00460">
    <property type="entry name" value="GLUTATHIONE_PEROXID_1"/>
    <property type="match status" value="1"/>
</dbReference>
<dbReference type="CDD" id="cd00340">
    <property type="entry name" value="GSH_Peroxidase"/>
    <property type="match status" value="1"/>
</dbReference>
<name>A0A8X7TDE6_CANPA</name>
<keyword evidence="4 8" id="KW-0560">Oxidoreductase</keyword>
<evidence type="ECO:0000256" key="6">
    <source>
        <dbReference type="ARBA" id="ARBA00049091"/>
    </source>
</evidence>
<accession>A0A8X7TDE6</accession>
<comment type="catalytic activity">
    <reaction evidence="6">
        <text>a hydroperoxide + [thioredoxin]-dithiol = an alcohol + [thioredoxin]-disulfide + H2O</text>
        <dbReference type="Rhea" id="RHEA:62620"/>
        <dbReference type="Rhea" id="RHEA-COMP:10698"/>
        <dbReference type="Rhea" id="RHEA-COMP:10700"/>
        <dbReference type="ChEBI" id="CHEBI:15377"/>
        <dbReference type="ChEBI" id="CHEBI:29950"/>
        <dbReference type="ChEBI" id="CHEBI:30879"/>
        <dbReference type="ChEBI" id="CHEBI:35924"/>
        <dbReference type="ChEBI" id="CHEBI:50058"/>
        <dbReference type="EC" id="1.11.1.24"/>
    </reaction>
</comment>
<organism evidence="11 12">
    <name type="scientific">Candida parapsilosis</name>
    <name type="common">Yeast</name>
    <dbReference type="NCBI Taxonomy" id="5480"/>
    <lineage>
        <taxon>Eukaryota</taxon>
        <taxon>Fungi</taxon>
        <taxon>Dikarya</taxon>
        <taxon>Ascomycota</taxon>
        <taxon>Saccharomycotina</taxon>
        <taxon>Pichiomycetes</taxon>
        <taxon>Debaryomycetaceae</taxon>
        <taxon>Candida/Lodderomyces clade</taxon>
        <taxon>Candida</taxon>
    </lineage>
</organism>
<dbReference type="GO" id="GO:0140824">
    <property type="term" value="F:thioredoxin-dependent peroxiredoxin activity"/>
    <property type="evidence" value="ECO:0007669"/>
    <property type="project" value="UniProtKB-EC"/>
</dbReference>
<dbReference type="PANTHER" id="PTHR11592">
    <property type="entry name" value="GLUTATHIONE PEROXIDASE"/>
    <property type="match status" value="1"/>
</dbReference>
<evidence type="ECO:0000259" key="10">
    <source>
        <dbReference type="PROSITE" id="PS51352"/>
    </source>
</evidence>
<dbReference type="Gene3D" id="3.40.30.10">
    <property type="entry name" value="Glutaredoxin"/>
    <property type="match status" value="1"/>
</dbReference>